<feature type="transmembrane region" description="Helical" evidence="6">
    <location>
        <begin position="96"/>
        <end position="115"/>
    </location>
</feature>
<feature type="transmembrane region" description="Helical" evidence="6">
    <location>
        <begin position="127"/>
        <end position="146"/>
    </location>
</feature>
<proteinExistence type="predicted"/>
<evidence type="ECO:0000256" key="1">
    <source>
        <dbReference type="ARBA" id="ARBA00004651"/>
    </source>
</evidence>
<evidence type="ECO:0000256" key="6">
    <source>
        <dbReference type="SAM" id="Phobius"/>
    </source>
</evidence>
<accession>A0AAD0NBN3</accession>
<gene>
    <name evidence="7" type="ORF">B9Z07_13005</name>
</gene>
<name>A0AAD0NBN3_9BURK</name>
<evidence type="ECO:0000256" key="3">
    <source>
        <dbReference type="ARBA" id="ARBA00022692"/>
    </source>
</evidence>
<evidence type="ECO:0000256" key="2">
    <source>
        <dbReference type="ARBA" id="ARBA00022475"/>
    </source>
</evidence>
<feature type="transmembrane region" description="Helical" evidence="6">
    <location>
        <begin position="71"/>
        <end position="90"/>
    </location>
</feature>
<keyword evidence="3 6" id="KW-0812">Transmembrane</keyword>
<dbReference type="Proteomes" id="UP000244809">
    <property type="component" value="Chromosome 1"/>
</dbReference>
<dbReference type="AlphaFoldDB" id="A0AAD0NBN3"/>
<keyword evidence="4 6" id="KW-1133">Transmembrane helix</keyword>
<evidence type="ECO:0000313" key="8">
    <source>
        <dbReference type="Proteomes" id="UP000244809"/>
    </source>
</evidence>
<dbReference type="GO" id="GO:0006865">
    <property type="term" value="P:amino acid transport"/>
    <property type="evidence" value="ECO:0007669"/>
    <property type="project" value="InterPro"/>
</dbReference>
<dbReference type="GO" id="GO:0005886">
    <property type="term" value="C:plasma membrane"/>
    <property type="evidence" value="ECO:0007669"/>
    <property type="project" value="UniProtKB-SubCell"/>
</dbReference>
<keyword evidence="5 6" id="KW-0472">Membrane</keyword>
<evidence type="ECO:0000256" key="4">
    <source>
        <dbReference type="ARBA" id="ARBA00022989"/>
    </source>
</evidence>
<sequence length="148" mass="15673">MTTQQRARRFAGVRAAAQDPATRGDESRHALCTLARRNTIAGGPIAAPAATSDWRAARKGYVASMTNPKSVAFYGSIFALRAPAHAPAWLDLSVVVLSVATPAAWYCTMALLASRPSVRRLLVRRKAALDTAAGLLLMAVGGRMLAGR</sequence>
<organism evidence="7 8">
    <name type="scientific">Burkholderia cenocepacia</name>
    <dbReference type="NCBI Taxonomy" id="95486"/>
    <lineage>
        <taxon>Bacteria</taxon>
        <taxon>Pseudomonadati</taxon>
        <taxon>Pseudomonadota</taxon>
        <taxon>Betaproteobacteria</taxon>
        <taxon>Burkholderiales</taxon>
        <taxon>Burkholderiaceae</taxon>
        <taxon>Burkholderia</taxon>
        <taxon>Burkholderia cepacia complex</taxon>
    </lineage>
</organism>
<evidence type="ECO:0000313" key="7">
    <source>
        <dbReference type="EMBL" id="AWG29678.1"/>
    </source>
</evidence>
<dbReference type="EMBL" id="CP021067">
    <property type="protein sequence ID" value="AWG29678.1"/>
    <property type="molecule type" value="Genomic_DNA"/>
</dbReference>
<reference evidence="7 8" key="1">
    <citation type="submission" date="2017-04" db="EMBL/GenBank/DDBJ databases">
        <title>Complete genome sequence of Burkholderia cenocepacia PC184 Midwest clone.</title>
        <authorList>
            <person name="Mulks M.H."/>
            <person name="Cooper V.S."/>
        </authorList>
    </citation>
    <scope>NUCLEOTIDE SEQUENCE [LARGE SCALE GENOMIC DNA]</scope>
    <source>
        <strain evidence="7 8">PC184 Mulks</strain>
    </source>
</reference>
<protein>
    <submittedName>
        <fullName evidence="7">Uncharacterized protein</fullName>
    </submittedName>
</protein>
<evidence type="ECO:0000256" key="5">
    <source>
        <dbReference type="ARBA" id="ARBA00023136"/>
    </source>
</evidence>
<comment type="subcellular location">
    <subcellularLocation>
        <location evidence="1">Cell membrane</location>
        <topology evidence="1">Multi-pass membrane protein</topology>
    </subcellularLocation>
</comment>
<keyword evidence="2" id="KW-1003">Cell membrane</keyword>
<dbReference type="Pfam" id="PF01810">
    <property type="entry name" value="LysE"/>
    <property type="match status" value="1"/>
</dbReference>
<dbReference type="InterPro" id="IPR001123">
    <property type="entry name" value="LeuE-type"/>
</dbReference>